<dbReference type="OrthoDB" id="267725at2759"/>
<name>A0A0N0P321_LEPSE</name>
<accession>A0A0N0P321</accession>
<feature type="region of interest" description="Disordered" evidence="2">
    <location>
        <begin position="506"/>
        <end position="556"/>
    </location>
</feature>
<feature type="compositionally biased region" description="Low complexity" evidence="2">
    <location>
        <begin position="535"/>
        <end position="556"/>
    </location>
</feature>
<feature type="region of interest" description="Disordered" evidence="2">
    <location>
        <begin position="596"/>
        <end position="675"/>
    </location>
</feature>
<evidence type="ECO:0000256" key="2">
    <source>
        <dbReference type="SAM" id="MobiDB-lite"/>
    </source>
</evidence>
<keyword evidence="1" id="KW-0175">Coiled coil</keyword>
<dbReference type="EMBL" id="LJSK01000347">
    <property type="protein sequence ID" value="KPI83626.1"/>
    <property type="molecule type" value="Genomic_DNA"/>
</dbReference>
<feature type="compositionally biased region" description="Polar residues" evidence="2">
    <location>
        <begin position="506"/>
        <end position="529"/>
    </location>
</feature>
<evidence type="ECO:0000256" key="1">
    <source>
        <dbReference type="SAM" id="Coils"/>
    </source>
</evidence>
<sequence>MSSLIRRTDDLLQQKAVQSSHYERLERQLLDRERRRRAAVMALKQSIADVERRGNDVDDLRRENRQLADQLAQHALQLAALQCRNSEAQKAQKAAMERMQDGVRSWSGHPAQIVLILQALQAQKKLSTSARNFLWAVQAISCTLQLHRNACAFYYRCLEVTQWHHTRVAQLTACVGEKAEAAAQARNAALREADDANTKCAGPLTVEQRHVEKTRFVLESQLTLLTIYADGLNERCEMAKGEVSALSDQVDVEAKNLAEWGVKLEATNAAVTQSSDALAVQRESHSHAVNASILQQKQLTIELTEIEEATSKVQTCVRQLSESRDGVQRHIHTVLRQVLVVDFVSDLCGHLRQRCAAQQSAQMSERISVEQELMQLRTQHANRLRELRMAHAAVAQHHAREALLRKETQLRNATVDLEGDEWRLLHAQLVRDACRARAEAAAAEAATKLQSSVKSASAAVHKDAAVPHVQPGKRPRGGGRAATRTSAASRRQRAALEAVDAMTLTTSQGGCHPTSQVSSSVAASHTPRTTYRFVSLKPSLSKKSPPAAAASADAAQAPPKLTKHANMAAAISPFTAALSESDSSISLMHDSSVTEAGVSATATQHNAATAREGEPSGLRVSSPSPSPSPRCPEGRGTNVSEPAPKKGSGHHTAAAALPRRRPQEAAGPDVQRAPRSALDSALMAARTPRSTTVGSGSPMAYKQSFTSGNLSAMPARGGVVGATHTRVGLFPPLRPRAPVSCAGRRRVLPLMPSAGGAADDLFADVFL</sequence>
<dbReference type="AlphaFoldDB" id="A0A0N0P321"/>
<protein>
    <submittedName>
        <fullName evidence="3">Uncharacterized protein</fullName>
    </submittedName>
</protein>
<keyword evidence="4" id="KW-1185">Reference proteome</keyword>
<proteinExistence type="predicted"/>
<feature type="region of interest" description="Disordered" evidence="2">
    <location>
        <begin position="459"/>
        <end position="492"/>
    </location>
</feature>
<evidence type="ECO:0000313" key="4">
    <source>
        <dbReference type="Proteomes" id="UP000038009"/>
    </source>
</evidence>
<evidence type="ECO:0000313" key="3">
    <source>
        <dbReference type="EMBL" id="KPI83626.1"/>
    </source>
</evidence>
<organism evidence="3 4">
    <name type="scientific">Leptomonas seymouri</name>
    <dbReference type="NCBI Taxonomy" id="5684"/>
    <lineage>
        <taxon>Eukaryota</taxon>
        <taxon>Discoba</taxon>
        <taxon>Euglenozoa</taxon>
        <taxon>Kinetoplastea</taxon>
        <taxon>Metakinetoplastina</taxon>
        <taxon>Trypanosomatida</taxon>
        <taxon>Trypanosomatidae</taxon>
        <taxon>Leishmaniinae</taxon>
        <taxon>Leptomonas</taxon>
    </lineage>
</organism>
<dbReference type="Proteomes" id="UP000038009">
    <property type="component" value="Unassembled WGS sequence"/>
</dbReference>
<dbReference type="OMA" id="RCSEMRE"/>
<gene>
    <name evidence="3" type="ORF">ABL78_7340</name>
</gene>
<dbReference type="VEuPathDB" id="TriTrypDB:Lsey_0347_0060"/>
<reference evidence="3 4" key="1">
    <citation type="journal article" date="2015" name="PLoS Pathog.">
        <title>Leptomonas seymouri: Adaptations to the Dixenous Life Cycle Analyzed by Genome Sequencing, Transcriptome Profiling and Co-infection with Leishmania donovani.</title>
        <authorList>
            <person name="Kraeva N."/>
            <person name="Butenko A."/>
            <person name="Hlavacova J."/>
            <person name="Kostygov A."/>
            <person name="Myskova J."/>
            <person name="Grybchuk D."/>
            <person name="Lestinova T."/>
            <person name="Votypka J."/>
            <person name="Volf P."/>
            <person name="Opperdoes F."/>
            <person name="Flegontov P."/>
            <person name="Lukes J."/>
            <person name="Yurchenko V."/>
        </authorList>
    </citation>
    <scope>NUCLEOTIDE SEQUENCE [LARGE SCALE GENOMIC DNA]</scope>
    <source>
        <strain evidence="3 4">ATCC 30220</strain>
    </source>
</reference>
<feature type="coiled-coil region" evidence="1">
    <location>
        <begin position="50"/>
        <end position="98"/>
    </location>
</feature>
<comment type="caution">
    <text evidence="3">The sequence shown here is derived from an EMBL/GenBank/DDBJ whole genome shotgun (WGS) entry which is preliminary data.</text>
</comment>